<dbReference type="InterPro" id="IPR050766">
    <property type="entry name" value="Bact_Lucif_Oxidored"/>
</dbReference>
<dbReference type="OrthoDB" id="9780518at2"/>
<dbReference type="AlphaFoldDB" id="A0A327R2V9"/>
<dbReference type="Proteomes" id="UP000249547">
    <property type="component" value="Unassembled WGS sequence"/>
</dbReference>
<sequence>MGDKKLSFLDFGYYMPPGVQATDTINAVFDLAQSLDQAGYHRYWLAEHYNDYCSWTNPEIMIAILAGYTENIKVGAAGILVHYHSAYRVASAFKMLGAIYPGRIDLGLARGGVPPETTRALLYKDAIDWDLAKSQVAEVLQYLRGLYDPEAPGALPVPPYGTDVPHAWMLGTGMESAKVAVAEDMHLCVSTFHSNKPLQSYIDTIQHYKEAYYEKHRKHGTCAVAIQMTCNDDDRRVSALLKEWNLDMTQQDNHRVIGNSAYCEDKLNEFYDVLKVDEIVIYEHNRVLEEKKESLLRLGGLILQKVV</sequence>
<dbReference type="PANTHER" id="PTHR30137:SF6">
    <property type="entry name" value="LUCIFERASE-LIKE MONOOXYGENASE"/>
    <property type="match status" value="1"/>
</dbReference>
<dbReference type="RefSeq" id="WP_111596263.1">
    <property type="nucleotide sequence ID" value="NZ_QLLL01000001.1"/>
</dbReference>
<dbReference type="Gene3D" id="3.20.20.30">
    <property type="entry name" value="Luciferase-like domain"/>
    <property type="match status" value="1"/>
</dbReference>
<dbReference type="PANTHER" id="PTHR30137">
    <property type="entry name" value="LUCIFERASE-LIKE MONOOXYGENASE"/>
    <property type="match status" value="1"/>
</dbReference>
<evidence type="ECO:0000313" key="2">
    <source>
        <dbReference type="EMBL" id="RAJ11169.1"/>
    </source>
</evidence>
<dbReference type="InterPro" id="IPR036661">
    <property type="entry name" value="Luciferase-like_sf"/>
</dbReference>
<gene>
    <name evidence="2" type="ORF">LX64_00777</name>
</gene>
<keyword evidence="3" id="KW-1185">Reference proteome</keyword>
<reference evidence="2 3" key="1">
    <citation type="submission" date="2018-06" db="EMBL/GenBank/DDBJ databases">
        <title>Genomic Encyclopedia of Archaeal and Bacterial Type Strains, Phase II (KMG-II): from individual species to whole genera.</title>
        <authorList>
            <person name="Goeker M."/>
        </authorList>
    </citation>
    <scope>NUCLEOTIDE SEQUENCE [LARGE SCALE GENOMIC DNA]</scope>
    <source>
        <strain evidence="2 3">DSM 23857</strain>
    </source>
</reference>
<dbReference type="SUPFAM" id="SSF51679">
    <property type="entry name" value="Bacterial luciferase-like"/>
    <property type="match status" value="1"/>
</dbReference>
<dbReference type="EMBL" id="QLLL01000001">
    <property type="protein sequence ID" value="RAJ11169.1"/>
    <property type="molecule type" value="Genomic_DNA"/>
</dbReference>
<feature type="domain" description="Luciferase-like" evidence="1">
    <location>
        <begin position="15"/>
        <end position="245"/>
    </location>
</feature>
<accession>A0A327R2V9</accession>
<organism evidence="2 3">
    <name type="scientific">Chitinophaga skermanii</name>
    <dbReference type="NCBI Taxonomy" id="331697"/>
    <lineage>
        <taxon>Bacteria</taxon>
        <taxon>Pseudomonadati</taxon>
        <taxon>Bacteroidota</taxon>
        <taxon>Chitinophagia</taxon>
        <taxon>Chitinophagales</taxon>
        <taxon>Chitinophagaceae</taxon>
        <taxon>Chitinophaga</taxon>
    </lineage>
</organism>
<dbReference type="InterPro" id="IPR011251">
    <property type="entry name" value="Luciferase-like_dom"/>
</dbReference>
<protein>
    <submittedName>
        <fullName evidence="2">Luciferase family oxidoreductase group 1</fullName>
    </submittedName>
</protein>
<evidence type="ECO:0000313" key="3">
    <source>
        <dbReference type="Proteomes" id="UP000249547"/>
    </source>
</evidence>
<evidence type="ECO:0000259" key="1">
    <source>
        <dbReference type="Pfam" id="PF00296"/>
    </source>
</evidence>
<dbReference type="GO" id="GO:0005829">
    <property type="term" value="C:cytosol"/>
    <property type="evidence" value="ECO:0007669"/>
    <property type="project" value="TreeGrafter"/>
</dbReference>
<comment type="caution">
    <text evidence="2">The sequence shown here is derived from an EMBL/GenBank/DDBJ whole genome shotgun (WGS) entry which is preliminary data.</text>
</comment>
<name>A0A327R2V9_9BACT</name>
<proteinExistence type="predicted"/>
<dbReference type="Pfam" id="PF00296">
    <property type="entry name" value="Bac_luciferase"/>
    <property type="match status" value="1"/>
</dbReference>
<dbReference type="GO" id="GO:0016705">
    <property type="term" value="F:oxidoreductase activity, acting on paired donors, with incorporation or reduction of molecular oxygen"/>
    <property type="evidence" value="ECO:0007669"/>
    <property type="project" value="InterPro"/>
</dbReference>